<evidence type="ECO:0000313" key="2">
    <source>
        <dbReference type="Proteomes" id="UP000266841"/>
    </source>
</evidence>
<sequence>LDLLYVLAGDAGDCSTAELEWLEGLSALALGPVVVHFPPNAPPSLHSAEMKSYSLRMSGRSRAIFLCGLGAAMLGRTGPELVIAVEHQSEEYCFNESTEMGICLGKARRDSLNKYTAESMMHCLECGETVRGDEQTCDDLKALNDIEDAPISNGDEVVDLNNIDWHESFCEQYTECVEKYCPKQCHHAQARFMDCVVIELSCDIRCKDWTMNMDNEMMGGRIFGVNDSSNKNHGRTMLGILGMLAMRMAG</sequence>
<reference evidence="1 2" key="1">
    <citation type="journal article" date="2012" name="Genome Biol.">
        <title>Genome and low-iron response of an oceanic diatom adapted to chronic iron limitation.</title>
        <authorList>
            <person name="Lommer M."/>
            <person name="Specht M."/>
            <person name="Roy A.S."/>
            <person name="Kraemer L."/>
            <person name="Andreson R."/>
            <person name="Gutowska M.A."/>
            <person name="Wolf J."/>
            <person name="Bergner S.V."/>
            <person name="Schilhabel M.B."/>
            <person name="Klostermeier U.C."/>
            <person name="Beiko R.G."/>
            <person name="Rosenstiel P."/>
            <person name="Hippler M."/>
            <person name="Laroche J."/>
        </authorList>
    </citation>
    <scope>NUCLEOTIDE SEQUENCE [LARGE SCALE GENOMIC DNA]</scope>
    <source>
        <strain evidence="1 2">CCMP1005</strain>
    </source>
</reference>
<dbReference type="AlphaFoldDB" id="K0R5K2"/>
<gene>
    <name evidence="1" type="ORF">THAOC_37674</name>
</gene>
<dbReference type="EMBL" id="AGNL01050567">
    <property type="protein sequence ID" value="EJK43841.1"/>
    <property type="molecule type" value="Genomic_DNA"/>
</dbReference>
<name>K0R5K2_THAOC</name>
<evidence type="ECO:0000313" key="1">
    <source>
        <dbReference type="EMBL" id="EJK43841.1"/>
    </source>
</evidence>
<organism evidence="1 2">
    <name type="scientific">Thalassiosira oceanica</name>
    <name type="common">Marine diatom</name>
    <dbReference type="NCBI Taxonomy" id="159749"/>
    <lineage>
        <taxon>Eukaryota</taxon>
        <taxon>Sar</taxon>
        <taxon>Stramenopiles</taxon>
        <taxon>Ochrophyta</taxon>
        <taxon>Bacillariophyta</taxon>
        <taxon>Coscinodiscophyceae</taxon>
        <taxon>Thalassiosirophycidae</taxon>
        <taxon>Thalassiosirales</taxon>
        <taxon>Thalassiosiraceae</taxon>
        <taxon>Thalassiosira</taxon>
    </lineage>
</organism>
<keyword evidence="2" id="KW-1185">Reference proteome</keyword>
<comment type="caution">
    <text evidence="1">The sequence shown here is derived from an EMBL/GenBank/DDBJ whole genome shotgun (WGS) entry which is preliminary data.</text>
</comment>
<feature type="non-terminal residue" evidence="1">
    <location>
        <position position="1"/>
    </location>
</feature>
<proteinExistence type="predicted"/>
<accession>K0R5K2</accession>
<dbReference type="Proteomes" id="UP000266841">
    <property type="component" value="Unassembled WGS sequence"/>
</dbReference>
<protein>
    <submittedName>
        <fullName evidence="1">Uncharacterized protein</fullName>
    </submittedName>
</protein>